<reference evidence="1" key="2">
    <citation type="submission" date="2024-06" db="EMBL/GenBank/DDBJ databases">
        <authorList>
            <person name="Plum-Jensen L.E."/>
            <person name="Schramm A."/>
            <person name="Marshall I.P.G."/>
        </authorList>
    </citation>
    <scope>NUCLEOTIDE SEQUENCE</scope>
    <source>
        <strain evidence="1">Rat1</strain>
    </source>
</reference>
<accession>A0AAU8LXZ2</accession>
<proteinExistence type="predicted"/>
<dbReference type="KEGG" id="eaj:Q3M24_05205"/>
<dbReference type="EMBL" id="CP159373">
    <property type="protein sequence ID" value="XCN74153.1"/>
    <property type="molecule type" value="Genomic_DNA"/>
</dbReference>
<dbReference type="Gene3D" id="3.40.140.10">
    <property type="entry name" value="Cytidine Deaminase, domain 2"/>
    <property type="match status" value="1"/>
</dbReference>
<gene>
    <name evidence="1" type="ORF">Q3M24_05205</name>
</gene>
<evidence type="ECO:0008006" key="2">
    <source>
        <dbReference type="Google" id="ProtNLM"/>
    </source>
</evidence>
<organism evidence="1">
    <name type="scientific">Candidatus Electrothrix aestuarii</name>
    <dbReference type="NCBI Taxonomy" id="3062594"/>
    <lineage>
        <taxon>Bacteria</taxon>
        <taxon>Pseudomonadati</taxon>
        <taxon>Thermodesulfobacteriota</taxon>
        <taxon>Desulfobulbia</taxon>
        <taxon>Desulfobulbales</taxon>
        <taxon>Desulfobulbaceae</taxon>
        <taxon>Candidatus Electrothrix</taxon>
    </lineage>
</organism>
<protein>
    <recommendedName>
        <fullName evidence="2">CMP/dCMP-type deaminase domain-containing protein</fullName>
    </recommendedName>
</protein>
<sequence length="124" mass="13892">MKIDSILQSIEDKKCAKQTVIAIIINGDDIFIGSNWCRKPQKFCPRKNSKTGTRHDLCKTICMQDAHAEVNACRSAGKKAKGGKLFLLGHSYFCDNCKHVMEASGIKEKHIIKDIKDLCNIARL</sequence>
<name>A0AAU8LXZ2_9BACT</name>
<dbReference type="AlphaFoldDB" id="A0AAU8LXZ2"/>
<reference evidence="1" key="1">
    <citation type="journal article" date="2024" name="Syst. Appl. Microbiol.">
        <title>First single-strain enrichments of Electrothrix cable bacteria, description of E. aestuarii sp. nov. and E. rattekaaiensis sp. nov., and proposal of a cable bacteria taxonomy following the rules of the SeqCode.</title>
        <authorList>
            <person name="Plum-Jensen L.E."/>
            <person name="Schramm A."/>
            <person name="Marshall I.P.G."/>
        </authorList>
    </citation>
    <scope>NUCLEOTIDE SEQUENCE</scope>
    <source>
        <strain evidence="1">Rat1</strain>
    </source>
</reference>
<evidence type="ECO:0000313" key="1">
    <source>
        <dbReference type="EMBL" id="XCN74153.1"/>
    </source>
</evidence>